<feature type="region of interest" description="Disordered" evidence="5">
    <location>
        <begin position="291"/>
        <end position="342"/>
    </location>
</feature>
<gene>
    <name evidence="8" type="ORF">CcaverHIS019_0405020</name>
</gene>
<feature type="transmembrane region" description="Helical" evidence="6">
    <location>
        <begin position="37"/>
        <end position="58"/>
    </location>
</feature>
<feature type="region of interest" description="Disordered" evidence="5">
    <location>
        <begin position="729"/>
        <end position="765"/>
    </location>
</feature>
<keyword evidence="3 6" id="KW-1133">Transmembrane helix</keyword>
<feature type="transmembrane region" description="Helical" evidence="6">
    <location>
        <begin position="201"/>
        <end position="222"/>
    </location>
</feature>
<name>A0AA48QW03_9TREE</name>
<dbReference type="GO" id="GO:0007189">
    <property type="term" value="P:adenylate cyclase-activating G protein-coupled receptor signaling pathway"/>
    <property type="evidence" value="ECO:0007669"/>
    <property type="project" value="TreeGrafter"/>
</dbReference>
<dbReference type="AlphaFoldDB" id="A0AA48QW03"/>
<dbReference type="EMBL" id="AP028215">
    <property type="protein sequence ID" value="BEI91682.1"/>
    <property type="molecule type" value="Genomic_DNA"/>
</dbReference>
<feature type="compositionally biased region" description="Low complexity" evidence="5">
    <location>
        <begin position="383"/>
        <end position="402"/>
    </location>
</feature>
<feature type="compositionally biased region" description="Polar residues" evidence="5">
    <location>
        <begin position="743"/>
        <end position="760"/>
    </location>
</feature>
<feature type="compositionally biased region" description="Low complexity" evidence="5">
    <location>
        <begin position="425"/>
        <end position="439"/>
    </location>
</feature>
<dbReference type="KEGG" id="ccac:CcaHIS019_0405020"/>
<feature type="compositionally biased region" description="Basic residues" evidence="5">
    <location>
        <begin position="321"/>
        <end position="330"/>
    </location>
</feature>
<dbReference type="GO" id="GO:0004930">
    <property type="term" value="F:G protein-coupled receptor activity"/>
    <property type="evidence" value="ECO:0007669"/>
    <property type="project" value="TreeGrafter"/>
</dbReference>
<comment type="subcellular location">
    <subcellularLocation>
        <location evidence="1">Membrane</location>
        <topology evidence="1">Multi-pass membrane protein</topology>
    </subcellularLocation>
</comment>
<feature type="region of interest" description="Disordered" evidence="5">
    <location>
        <begin position="376"/>
        <end position="544"/>
    </location>
</feature>
<keyword evidence="2 6" id="KW-0812">Transmembrane</keyword>
<evidence type="ECO:0000313" key="8">
    <source>
        <dbReference type="EMBL" id="BEI91682.1"/>
    </source>
</evidence>
<feature type="transmembrane region" description="Helical" evidence="6">
    <location>
        <begin position="629"/>
        <end position="652"/>
    </location>
</feature>
<feature type="compositionally biased region" description="Basic and acidic residues" evidence="5">
    <location>
        <begin position="333"/>
        <end position="342"/>
    </location>
</feature>
<dbReference type="GO" id="GO:0005886">
    <property type="term" value="C:plasma membrane"/>
    <property type="evidence" value="ECO:0007669"/>
    <property type="project" value="TreeGrafter"/>
</dbReference>
<protein>
    <recommendedName>
        <fullName evidence="7">Glucose receptor Git3-like N-terminal domain-containing protein</fullName>
    </recommendedName>
</protein>
<dbReference type="Proteomes" id="UP001233271">
    <property type="component" value="Chromosome 4"/>
</dbReference>
<keyword evidence="4 6" id="KW-0472">Membrane</keyword>
<evidence type="ECO:0000256" key="6">
    <source>
        <dbReference type="SAM" id="Phobius"/>
    </source>
</evidence>
<organism evidence="8 9">
    <name type="scientific">Cutaneotrichosporon cavernicola</name>
    <dbReference type="NCBI Taxonomy" id="279322"/>
    <lineage>
        <taxon>Eukaryota</taxon>
        <taxon>Fungi</taxon>
        <taxon>Dikarya</taxon>
        <taxon>Basidiomycota</taxon>
        <taxon>Agaricomycotina</taxon>
        <taxon>Tremellomycetes</taxon>
        <taxon>Trichosporonales</taxon>
        <taxon>Trichosporonaceae</taxon>
        <taxon>Cutaneotrichosporon</taxon>
    </lineage>
</organism>
<dbReference type="SUPFAM" id="SSF81321">
    <property type="entry name" value="Family A G protein-coupled receptor-like"/>
    <property type="match status" value="1"/>
</dbReference>
<dbReference type="RefSeq" id="XP_060456947.1">
    <property type="nucleotide sequence ID" value="XM_060600343.1"/>
</dbReference>
<sequence>MSDVGVDDHLPVIAGEMIQHLVAHIAPEVTALEGETWVLIVDTVILVLTIIGACFVLGGMAMNEIRKRASTTRMRLVQSLIISDVMLGVVGLIGCTLSLDGRPLILDTPTCDGLGVMFHAIIFSQHCWTLTLAFCTFMILTKPLHIVTSWIEKYWAWTWVVVWVISFTVSVTTYIIYGYQPAGGICYLGNNTGLFGELIQFLPRAIVFLFITFFYGKLYVFLRRPDKIRSGLSDHSAGESSFSKIKHSWMGNSRSRMPFMKNRQTKTVVLNHKGQRIGIDTGLSHTASNASHMSAANVPKSRPAPIEVEKQKPTSEPQRTRSQHRAKSPSRAKSPDPDLPPWERIELPVFQIDGQKYGGSSTTPAREGTWAEWRFSSRKAGRSSTPVETASPTPATSPLTSPIREKFDKTLQKSFTPSSSTCDKSQPSPGLSSFSSVGLRTVNGLNGSNWGSDTTYSSTPTAVDSQFSRRPSQASGTSLPGPSEVTKPMRAFARDGPSPMDSFNPEERRPSLPNIASGNGSEPIPNPWRRPSYCPPFFRPGPRTSPTALAQTTTLTEVDIEKGFLVVEEDETRNAASAADVDEDGWDLKRFLEAEPVPAGNDPFVITQRSENVEYVPESMASYLNRKTALLMLWFPLGYLLLFSVSLIHIIYDFVGYPPDQLRAIARWMIFGQGLLNGIIYGVVEWHTKRVVRRRVRRGTFSPHTSQRSSQHVSGLQALRHPIRYYHEHHSNSQSQSHHKTGDLTSIGTGQIASRRSPQVSFVDPESSIMQRLDLKLGPTLDEY</sequence>
<keyword evidence="9" id="KW-1185">Reference proteome</keyword>
<evidence type="ECO:0000313" key="9">
    <source>
        <dbReference type="Proteomes" id="UP001233271"/>
    </source>
</evidence>
<feature type="compositionally biased region" description="Pro residues" evidence="5">
    <location>
        <begin position="524"/>
        <end position="539"/>
    </location>
</feature>
<proteinExistence type="predicted"/>
<evidence type="ECO:0000259" key="7">
    <source>
        <dbReference type="Pfam" id="PF11710"/>
    </source>
</evidence>
<feature type="transmembrane region" description="Helical" evidence="6">
    <location>
        <begin position="664"/>
        <end position="684"/>
    </location>
</feature>
<dbReference type="GeneID" id="85495552"/>
<evidence type="ECO:0000256" key="3">
    <source>
        <dbReference type="ARBA" id="ARBA00022989"/>
    </source>
</evidence>
<feature type="domain" description="Glucose receptor Git3-like N-terminal" evidence="7">
    <location>
        <begin position="48"/>
        <end position="224"/>
    </location>
</feature>
<evidence type="ECO:0000256" key="4">
    <source>
        <dbReference type="ARBA" id="ARBA00023136"/>
    </source>
</evidence>
<dbReference type="PANTHER" id="PTHR23112:SF0">
    <property type="entry name" value="TRANSMEMBRANE PROTEIN 116"/>
    <property type="match status" value="1"/>
</dbReference>
<evidence type="ECO:0000256" key="5">
    <source>
        <dbReference type="SAM" id="MobiDB-lite"/>
    </source>
</evidence>
<evidence type="ECO:0000256" key="1">
    <source>
        <dbReference type="ARBA" id="ARBA00004141"/>
    </source>
</evidence>
<feature type="compositionally biased region" description="Polar residues" evidence="5">
    <location>
        <begin position="443"/>
        <end position="480"/>
    </location>
</feature>
<dbReference type="Pfam" id="PF11710">
    <property type="entry name" value="Git3"/>
    <property type="match status" value="1"/>
</dbReference>
<dbReference type="Gene3D" id="1.20.1070.10">
    <property type="entry name" value="Rhodopsin 7-helix transmembrane proteins"/>
    <property type="match status" value="1"/>
</dbReference>
<feature type="transmembrane region" description="Helical" evidence="6">
    <location>
        <begin position="119"/>
        <end position="142"/>
    </location>
</feature>
<dbReference type="PANTHER" id="PTHR23112">
    <property type="entry name" value="G PROTEIN-COUPLED RECEPTOR 157-RELATED"/>
    <property type="match status" value="1"/>
</dbReference>
<feature type="transmembrane region" description="Helical" evidence="6">
    <location>
        <begin position="79"/>
        <end position="99"/>
    </location>
</feature>
<reference evidence="8" key="1">
    <citation type="journal article" date="2023" name="BMC Genomics">
        <title>Chromosome-level genome assemblies of Cutaneotrichosporon spp. (Trichosporonales, Basidiomycota) reveal imbalanced evolution between nucleotide sequences and chromosome synteny.</title>
        <authorList>
            <person name="Kobayashi Y."/>
            <person name="Kayamori A."/>
            <person name="Aoki K."/>
            <person name="Shiwa Y."/>
            <person name="Matsutani M."/>
            <person name="Fujita N."/>
            <person name="Sugita T."/>
            <person name="Iwasaki W."/>
            <person name="Tanaka N."/>
            <person name="Takashima M."/>
        </authorList>
    </citation>
    <scope>NUCLEOTIDE SEQUENCE</scope>
    <source>
        <strain evidence="8">HIS019</strain>
    </source>
</reference>
<accession>A0AA48QW03</accession>
<feature type="compositionally biased region" description="Polar residues" evidence="5">
    <location>
        <begin position="412"/>
        <end position="424"/>
    </location>
</feature>
<feature type="transmembrane region" description="Helical" evidence="6">
    <location>
        <begin position="154"/>
        <end position="177"/>
    </location>
</feature>
<dbReference type="InterPro" id="IPR023041">
    <property type="entry name" value="Glucose_rcpt_Git3-like_N"/>
</dbReference>
<evidence type="ECO:0000256" key="2">
    <source>
        <dbReference type="ARBA" id="ARBA00022692"/>
    </source>
</evidence>